<evidence type="ECO:0000256" key="2">
    <source>
        <dbReference type="SAM" id="SignalP"/>
    </source>
</evidence>
<feature type="chain" id="PRO_5036211072" evidence="2">
    <location>
        <begin position="19"/>
        <end position="202"/>
    </location>
</feature>
<keyword evidence="1" id="KW-0472">Membrane</keyword>
<feature type="signal peptide" evidence="2">
    <location>
        <begin position="1"/>
        <end position="18"/>
    </location>
</feature>
<evidence type="ECO:0000313" key="3">
    <source>
        <dbReference type="EMBL" id="CAD7632781.1"/>
    </source>
</evidence>
<gene>
    <name evidence="3" type="ORF">OSB1V03_LOCUS13183</name>
</gene>
<keyword evidence="4" id="KW-1185">Reference proteome</keyword>
<dbReference type="EMBL" id="CAJPIZ010011556">
    <property type="protein sequence ID" value="CAG2113211.1"/>
    <property type="molecule type" value="Genomic_DNA"/>
</dbReference>
<name>A0A7R9L0X6_9ACAR</name>
<evidence type="ECO:0000256" key="1">
    <source>
        <dbReference type="SAM" id="Phobius"/>
    </source>
</evidence>
<accession>A0A7R9L0X6</accession>
<proteinExistence type="predicted"/>
<dbReference type="AlphaFoldDB" id="A0A7R9L0X6"/>
<evidence type="ECO:0000313" key="4">
    <source>
        <dbReference type="Proteomes" id="UP000759131"/>
    </source>
</evidence>
<sequence>MHYIMIAIICVAITGTAGVDPTIGAITHAQRGIDRSVRALDDKRMTHVCSHHIMSQMTEISGKVADCLGTGRWGLTRLTPPDPVLPAYCCAIHEMFGVMYLWLDRHCIRVSDESNSFYRLVRDKCTQSGIDLSDGYCEGQPSRRPMSARCDQFVLSLSGGDLSLSAGDYPWPLSSTTRPLPAMSSVLLVAIVVSIAVNVYGF</sequence>
<organism evidence="3">
    <name type="scientific">Medioppia subpectinata</name>
    <dbReference type="NCBI Taxonomy" id="1979941"/>
    <lineage>
        <taxon>Eukaryota</taxon>
        <taxon>Metazoa</taxon>
        <taxon>Ecdysozoa</taxon>
        <taxon>Arthropoda</taxon>
        <taxon>Chelicerata</taxon>
        <taxon>Arachnida</taxon>
        <taxon>Acari</taxon>
        <taxon>Acariformes</taxon>
        <taxon>Sarcoptiformes</taxon>
        <taxon>Oribatida</taxon>
        <taxon>Brachypylina</taxon>
        <taxon>Oppioidea</taxon>
        <taxon>Oppiidae</taxon>
        <taxon>Medioppia</taxon>
    </lineage>
</organism>
<dbReference type="EMBL" id="OC866131">
    <property type="protein sequence ID" value="CAD7632781.1"/>
    <property type="molecule type" value="Genomic_DNA"/>
</dbReference>
<feature type="transmembrane region" description="Helical" evidence="1">
    <location>
        <begin position="180"/>
        <end position="200"/>
    </location>
</feature>
<protein>
    <submittedName>
        <fullName evidence="3">Uncharacterized protein</fullName>
    </submittedName>
</protein>
<dbReference type="Proteomes" id="UP000759131">
    <property type="component" value="Unassembled WGS sequence"/>
</dbReference>
<keyword evidence="1" id="KW-0812">Transmembrane</keyword>
<reference evidence="3" key="1">
    <citation type="submission" date="2020-11" db="EMBL/GenBank/DDBJ databases">
        <authorList>
            <person name="Tran Van P."/>
        </authorList>
    </citation>
    <scope>NUCLEOTIDE SEQUENCE</scope>
</reference>
<keyword evidence="2" id="KW-0732">Signal</keyword>
<keyword evidence="1" id="KW-1133">Transmembrane helix</keyword>